<accession>A0A061R7V9</accession>
<feature type="compositionally biased region" description="Low complexity" evidence="1">
    <location>
        <begin position="219"/>
        <end position="228"/>
    </location>
</feature>
<dbReference type="AlphaFoldDB" id="A0A061R7V9"/>
<protein>
    <submittedName>
        <fullName evidence="3">Transcription factor iib</fullName>
    </submittedName>
</protein>
<feature type="region of interest" description="Disordered" evidence="1">
    <location>
        <begin position="1"/>
        <end position="24"/>
    </location>
</feature>
<dbReference type="Gene3D" id="1.20.5.650">
    <property type="entry name" value="Single helix bin"/>
    <property type="match status" value="1"/>
</dbReference>
<feature type="region of interest" description="Disordered" evidence="1">
    <location>
        <begin position="143"/>
        <end position="228"/>
    </location>
</feature>
<feature type="compositionally biased region" description="Basic and acidic residues" evidence="1">
    <location>
        <begin position="180"/>
        <end position="195"/>
    </location>
</feature>
<evidence type="ECO:0000259" key="2">
    <source>
        <dbReference type="Pfam" id="PF07741"/>
    </source>
</evidence>
<reference evidence="3" key="1">
    <citation type="submission" date="2014-05" db="EMBL/GenBank/DDBJ databases">
        <title>The transcriptome of the halophilic microalga Tetraselmis sp. GSL018 isolated from the Great Salt Lake, Utah.</title>
        <authorList>
            <person name="Jinkerson R.E."/>
            <person name="D'Adamo S."/>
            <person name="Posewitz M.C."/>
        </authorList>
    </citation>
    <scope>NUCLEOTIDE SEQUENCE</scope>
    <source>
        <strain evidence="3">GSL018</strain>
    </source>
</reference>
<dbReference type="Pfam" id="PF07741">
    <property type="entry name" value="BRF1"/>
    <property type="match status" value="1"/>
</dbReference>
<proteinExistence type="predicted"/>
<organism evidence="3">
    <name type="scientific">Tetraselmis sp. GSL018</name>
    <dbReference type="NCBI Taxonomy" id="582737"/>
    <lineage>
        <taxon>Eukaryota</taxon>
        <taxon>Viridiplantae</taxon>
        <taxon>Chlorophyta</taxon>
        <taxon>core chlorophytes</taxon>
        <taxon>Chlorodendrophyceae</taxon>
        <taxon>Chlorodendrales</taxon>
        <taxon>Chlorodendraceae</taxon>
        <taxon>Tetraselmis</taxon>
    </lineage>
</organism>
<sequence length="228" mass="25171">AEDELDEDDAPPGESEPDAFDDIDDSELDIYINSNEETELKAVIWEQMNKEYLEQQEIKAAALAAAAKADEERRAALALSGKSDEKTGRRKYRKKDKSEMPEAETPAEAVIQALAPSKASAKIDYDALEELFDGSVYDKDTNTATITEKAEADSKPDAMKKAVREAMSHHEEELQATESAEEKRQREALQQESRRTRGLGGLYGAEPQARGNRTGARLRPGGSRPRGS</sequence>
<name>A0A061R7V9_9CHLO</name>
<feature type="non-terminal residue" evidence="3">
    <location>
        <position position="1"/>
    </location>
</feature>
<feature type="domain" description="Brf1 TBP-binding" evidence="2">
    <location>
        <begin position="21"/>
        <end position="133"/>
    </location>
</feature>
<evidence type="ECO:0000313" key="3">
    <source>
        <dbReference type="EMBL" id="JAC69022.1"/>
    </source>
</evidence>
<feature type="region of interest" description="Disordered" evidence="1">
    <location>
        <begin position="74"/>
        <end position="108"/>
    </location>
</feature>
<feature type="compositionally biased region" description="Basic and acidic residues" evidence="1">
    <location>
        <begin position="148"/>
        <end position="173"/>
    </location>
</feature>
<dbReference type="InterPro" id="IPR011665">
    <property type="entry name" value="BRF1_TBP-bd_dom"/>
</dbReference>
<evidence type="ECO:0000256" key="1">
    <source>
        <dbReference type="SAM" id="MobiDB-lite"/>
    </source>
</evidence>
<dbReference type="EMBL" id="GBEZ01017303">
    <property type="protein sequence ID" value="JAC69022.1"/>
    <property type="molecule type" value="Transcribed_RNA"/>
</dbReference>
<gene>
    <name evidence="3" type="ORF">TSPGSL018_7387</name>
</gene>